<dbReference type="Gene3D" id="1.10.287.470">
    <property type="entry name" value="Helix hairpin bin"/>
    <property type="match status" value="1"/>
</dbReference>
<proteinExistence type="predicted"/>
<dbReference type="AlphaFoldDB" id="A0A0F9V5I6"/>
<dbReference type="SUPFAM" id="SSF111369">
    <property type="entry name" value="HlyD-like secretion proteins"/>
    <property type="match status" value="1"/>
</dbReference>
<feature type="coiled-coil region" evidence="1">
    <location>
        <begin position="165"/>
        <end position="192"/>
    </location>
</feature>
<dbReference type="GO" id="GO:0015562">
    <property type="term" value="F:efflux transmembrane transporter activity"/>
    <property type="evidence" value="ECO:0007669"/>
    <property type="project" value="TreeGrafter"/>
</dbReference>
<gene>
    <name evidence="3" type="ORF">LCGC14_0182790</name>
</gene>
<reference evidence="3" key="1">
    <citation type="journal article" date="2015" name="Nature">
        <title>Complex archaea that bridge the gap between prokaryotes and eukaryotes.</title>
        <authorList>
            <person name="Spang A."/>
            <person name="Saw J.H."/>
            <person name="Jorgensen S.L."/>
            <person name="Zaremba-Niedzwiedzka K."/>
            <person name="Martijn J."/>
            <person name="Lind A.E."/>
            <person name="van Eijk R."/>
            <person name="Schleper C."/>
            <person name="Guy L."/>
            <person name="Ettema T.J."/>
        </authorList>
    </citation>
    <scope>NUCLEOTIDE SEQUENCE</scope>
</reference>
<dbReference type="PANTHER" id="PTHR30469">
    <property type="entry name" value="MULTIDRUG RESISTANCE PROTEIN MDTA"/>
    <property type="match status" value="1"/>
</dbReference>
<evidence type="ECO:0000256" key="1">
    <source>
        <dbReference type="SAM" id="Coils"/>
    </source>
</evidence>
<dbReference type="PANTHER" id="PTHR30469:SF12">
    <property type="entry name" value="MULTIDRUG RESISTANCE PROTEIN MDTA"/>
    <property type="match status" value="1"/>
</dbReference>
<dbReference type="Gene3D" id="2.40.50.100">
    <property type="match status" value="1"/>
</dbReference>
<name>A0A0F9V5I6_9ZZZZ</name>
<organism evidence="3">
    <name type="scientific">marine sediment metagenome</name>
    <dbReference type="NCBI Taxonomy" id="412755"/>
    <lineage>
        <taxon>unclassified sequences</taxon>
        <taxon>metagenomes</taxon>
        <taxon>ecological metagenomes</taxon>
    </lineage>
</organism>
<dbReference type="InterPro" id="IPR006143">
    <property type="entry name" value="RND_pump_MFP"/>
</dbReference>
<comment type="caution">
    <text evidence="3">The sequence shown here is derived from an EMBL/GenBank/DDBJ whole genome shotgun (WGS) entry which is preliminary data.</text>
</comment>
<protein>
    <recommendedName>
        <fullName evidence="2">Multidrug resistance protein MdtA-like barrel-sandwich hybrid domain-containing protein</fullName>
    </recommendedName>
</protein>
<dbReference type="InterPro" id="IPR058625">
    <property type="entry name" value="MdtA-like_BSH"/>
</dbReference>
<dbReference type="EMBL" id="LAZR01000074">
    <property type="protein sequence ID" value="KKN94952.1"/>
    <property type="molecule type" value="Genomic_DNA"/>
</dbReference>
<accession>A0A0F9V5I6</accession>
<sequence>MIRRNKTTLIFVGALLAIILVLAYNHWRASAYEASRQTPLAGEQAVSPSVNVLRVEPGRYQAQLIGYGAANPRFELTLSAQVTGQVQQIAQDFEAGNRVKAGNVLLELENSEYRAALASAEETLANAKLALLQEQREGLQAQTEWSASGLDGEPDSELVLRKPQLAAAQAALKNAEASVTNARRNLAQTRITAPFDALITSRSAAPGSYLQTGSEVGSLVSTDRVEVAVALSAQDWASLPPLDQMREAQWQVTLHNVENNQQWQATVVRAEQSLDETTRQRALIVAVEQPLEQVPELLPGTFVEARIPGSAIDHLWKLPSSALSQRGYIWYIGEQQTLVSLAVQPLFADAEAIYVAAPVAMQSSAQQILVHPLSSYLDGMPVIPVEVSDE</sequence>
<keyword evidence="1" id="KW-0175">Coiled coil</keyword>
<evidence type="ECO:0000313" key="3">
    <source>
        <dbReference type="EMBL" id="KKN94952.1"/>
    </source>
</evidence>
<feature type="coiled-coil region" evidence="1">
    <location>
        <begin position="103"/>
        <end position="137"/>
    </location>
</feature>
<feature type="domain" description="Multidrug resistance protein MdtA-like barrel-sandwich hybrid" evidence="2">
    <location>
        <begin position="77"/>
        <end position="220"/>
    </location>
</feature>
<dbReference type="NCBIfam" id="TIGR01730">
    <property type="entry name" value="RND_mfp"/>
    <property type="match status" value="1"/>
</dbReference>
<dbReference type="Gene3D" id="2.40.30.170">
    <property type="match status" value="1"/>
</dbReference>
<evidence type="ECO:0000259" key="2">
    <source>
        <dbReference type="Pfam" id="PF25917"/>
    </source>
</evidence>
<dbReference type="GO" id="GO:1990281">
    <property type="term" value="C:efflux pump complex"/>
    <property type="evidence" value="ECO:0007669"/>
    <property type="project" value="TreeGrafter"/>
</dbReference>
<dbReference type="Pfam" id="PF25917">
    <property type="entry name" value="BSH_RND"/>
    <property type="match status" value="1"/>
</dbReference>